<dbReference type="SUPFAM" id="SSF52172">
    <property type="entry name" value="CheY-like"/>
    <property type="match status" value="1"/>
</dbReference>
<dbReference type="EMBL" id="FNGS01000010">
    <property type="protein sequence ID" value="SDM92386.1"/>
    <property type="molecule type" value="Genomic_DNA"/>
</dbReference>
<dbReference type="Pfam" id="PF00072">
    <property type="entry name" value="Response_reg"/>
    <property type="match status" value="1"/>
</dbReference>
<feature type="modified residue" description="4-aspartylphosphate" evidence="1">
    <location>
        <position position="72"/>
    </location>
</feature>
<gene>
    <name evidence="3" type="ORF">SAMN04488090_4576</name>
</gene>
<dbReference type="SMART" id="SM00448">
    <property type="entry name" value="REC"/>
    <property type="match status" value="1"/>
</dbReference>
<dbReference type="RefSeq" id="WP_093208153.1">
    <property type="nucleotide sequence ID" value="NZ_FNGS01000010.1"/>
</dbReference>
<dbReference type="CDD" id="cd17557">
    <property type="entry name" value="REC_Rcp-like"/>
    <property type="match status" value="1"/>
</dbReference>
<reference evidence="3 4" key="1">
    <citation type="submission" date="2016-10" db="EMBL/GenBank/DDBJ databases">
        <authorList>
            <person name="de Groot N.N."/>
        </authorList>
    </citation>
    <scope>NUCLEOTIDE SEQUENCE [LARGE SCALE GENOMIC DNA]</scope>
    <source>
        <strain evidence="3 4">DSM 21668</strain>
    </source>
</reference>
<evidence type="ECO:0000256" key="1">
    <source>
        <dbReference type="PROSITE-ProRule" id="PRU00169"/>
    </source>
</evidence>
<feature type="domain" description="Response regulatory" evidence="2">
    <location>
        <begin position="11"/>
        <end position="139"/>
    </location>
</feature>
<accession>A0A1G9X7D0</accession>
<dbReference type="GO" id="GO:0000160">
    <property type="term" value="P:phosphorelay signal transduction system"/>
    <property type="evidence" value="ECO:0007669"/>
    <property type="project" value="InterPro"/>
</dbReference>
<organism evidence="3 4">
    <name type="scientific">Siphonobacter aquaeclarae</name>
    <dbReference type="NCBI Taxonomy" id="563176"/>
    <lineage>
        <taxon>Bacteria</taxon>
        <taxon>Pseudomonadati</taxon>
        <taxon>Bacteroidota</taxon>
        <taxon>Cytophagia</taxon>
        <taxon>Cytophagales</taxon>
        <taxon>Cytophagaceae</taxon>
        <taxon>Siphonobacter</taxon>
    </lineage>
</organism>
<evidence type="ECO:0000313" key="4">
    <source>
        <dbReference type="Proteomes" id="UP000198901"/>
    </source>
</evidence>
<evidence type="ECO:0000313" key="3">
    <source>
        <dbReference type="EMBL" id="SDM92386.1"/>
    </source>
</evidence>
<keyword evidence="4" id="KW-1185">Reference proteome</keyword>
<dbReference type="STRING" id="563176.SAMN04488090_4576"/>
<dbReference type="PANTHER" id="PTHR44520">
    <property type="entry name" value="RESPONSE REGULATOR RCP1-RELATED"/>
    <property type="match status" value="1"/>
</dbReference>
<dbReference type="OrthoDB" id="7631574at2"/>
<dbReference type="AlphaFoldDB" id="A0A1G9X7D0"/>
<dbReference type="PROSITE" id="PS50110">
    <property type="entry name" value="RESPONSE_REGULATORY"/>
    <property type="match status" value="1"/>
</dbReference>
<keyword evidence="1" id="KW-0597">Phosphoprotein</keyword>
<protein>
    <submittedName>
        <fullName evidence="3">CheY chemotaxis protein or a CheY-like REC (Receiver) domain</fullName>
    </submittedName>
</protein>
<dbReference type="PANTHER" id="PTHR44520:SF2">
    <property type="entry name" value="RESPONSE REGULATOR RCP1"/>
    <property type="match status" value="1"/>
</dbReference>
<dbReference type="Gene3D" id="3.40.50.2300">
    <property type="match status" value="1"/>
</dbReference>
<sequence length="153" mass="17631">MKTIHHKKPVVLLVADDDEDDREMTREALEENFVLNEIRFVADGVELTDYLLRRGRYADPASSPRPGLILLDLNMPRKDGREALREIKTNPDLRSIPIIVLTTSQAEEDIVKSYDLGVNCFITKPVTFRDFIEVTKSLGQYWFEIVQLPSVRE</sequence>
<evidence type="ECO:0000259" key="2">
    <source>
        <dbReference type="PROSITE" id="PS50110"/>
    </source>
</evidence>
<proteinExistence type="predicted"/>
<dbReference type="InterPro" id="IPR001789">
    <property type="entry name" value="Sig_transdc_resp-reg_receiver"/>
</dbReference>
<dbReference type="InterPro" id="IPR011006">
    <property type="entry name" value="CheY-like_superfamily"/>
</dbReference>
<dbReference type="InterPro" id="IPR052893">
    <property type="entry name" value="TCS_response_regulator"/>
</dbReference>
<dbReference type="Proteomes" id="UP000198901">
    <property type="component" value="Unassembled WGS sequence"/>
</dbReference>
<name>A0A1G9X7D0_9BACT</name>